<dbReference type="CDD" id="cd00093">
    <property type="entry name" value="HTH_XRE"/>
    <property type="match status" value="1"/>
</dbReference>
<gene>
    <name evidence="1" type="ORF">INF20_03250</name>
</gene>
<keyword evidence="2" id="KW-1185">Reference proteome</keyword>
<proteinExistence type="predicted"/>
<dbReference type="InterPro" id="IPR010982">
    <property type="entry name" value="Lambda_DNA-bd_dom_sf"/>
</dbReference>
<dbReference type="Proteomes" id="UP001516588">
    <property type="component" value="Unassembled WGS sequence"/>
</dbReference>
<protein>
    <submittedName>
        <fullName evidence="1">DUF739 family protein</fullName>
    </submittedName>
</protein>
<comment type="caution">
    <text evidence="1">The sequence shown here is derived from an EMBL/GenBank/DDBJ whole genome shotgun (WGS) entry which is preliminary data.</text>
</comment>
<dbReference type="Pfam" id="PF05339">
    <property type="entry name" value="DUF739"/>
    <property type="match status" value="1"/>
</dbReference>
<dbReference type="EMBL" id="JADCKA010000003">
    <property type="protein sequence ID" value="MBE5035295.1"/>
    <property type="molecule type" value="Genomic_DNA"/>
</dbReference>
<accession>A0ABR9QWP8</accession>
<dbReference type="InterPro" id="IPR001387">
    <property type="entry name" value="Cro/C1-type_HTH"/>
</dbReference>
<evidence type="ECO:0000313" key="1">
    <source>
        <dbReference type="EMBL" id="MBE5035295.1"/>
    </source>
</evidence>
<reference evidence="1 2" key="1">
    <citation type="submission" date="2020-10" db="EMBL/GenBank/DDBJ databases">
        <title>ChiBAC.</title>
        <authorList>
            <person name="Zenner C."/>
            <person name="Hitch T.C.A."/>
            <person name="Clavel T."/>
        </authorList>
    </citation>
    <scope>NUCLEOTIDE SEQUENCE [LARGE SCALE GENOMIC DNA]</scope>
    <source>
        <strain evidence="1 2">DSM 108706</strain>
    </source>
</reference>
<dbReference type="SUPFAM" id="SSF47413">
    <property type="entry name" value="lambda repressor-like DNA-binding domains"/>
    <property type="match status" value="1"/>
</dbReference>
<organism evidence="1 2">
    <name type="scientific">Gallibacter intestinalis</name>
    <dbReference type="NCBI Taxonomy" id="2779356"/>
    <lineage>
        <taxon>Bacteria</taxon>
        <taxon>Bacillati</taxon>
        <taxon>Bacillota</taxon>
        <taxon>Clostridia</taxon>
        <taxon>Eubacteriales</taxon>
        <taxon>Eubacteriaceae</taxon>
        <taxon>Gallibacter</taxon>
    </lineage>
</organism>
<sequence>MAFDYSKLRGRIVEKYGSQTAFAKEFGISENSFSLKMNNKSKFSSDDIVKVVELLDIPKSEVGIYFFTPKV</sequence>
<dbReference type="Gene3D" id="1.10.260.40">
    <property type="entry name" value="lambda repressor-like DNA-binding domains"/>
    <property type="match status" value="1"/>
</dbReference>
<name>A0ABR9QWP8_9FIRM</name>
<dbReference type="RefSeq" id="WP_226384961.1">
    <property type="nucleotide sequence ID" value="NZ_JADCKA010000003.1"/>
</dbReference>
<evidence type="ECO:0000313" key="2">
    <source>
        <dbReference type="Proteomes" id="UP001516588"/>
    </source>
</evidence>
<dbReference type="InterPro" id="IPR008003">
    <property type="entry name" value="DUF739"/>
</dbReference>